<dbReference type="SMART" id="SM00925">
    <property type="entry name" value="MltA"/>
    <property type="match status" value="1"/>
</dbReference>
<accession>A0A0W8FTG2</accession>
<keyword evidence="3" id="KW-0456">Lyase</keyword>
<dbReference type="AlphaFoldDB" id="A0A0W8FTG2"/>
<evidence type="ECO:0000256" key="4">
    <source>
        <dbReference type="ARBA" id="ARBA00023316"/>
    </source>
</evidence>
<dbReference type="Pfam" id="PF06725">
    <property type="entry name" value="3D"/>
    <property type="match status" value="1"/>
</dbReference>
<protein>
    <recommendedName>
        <fullName evidence="2">peptidoglycan lytic exotransglycosylase</fullName>
        <ecNumber evidence="2">4.2.2.n1</ecNumber>
    </recommendedName>
    <alternativeName>
        <fullName evidence="5">Murein hydrolase A</fullName>
    </alternativeName>
</protein>
<evidence type="ECO:0000256" key="1">
    <source>
        <dbReference type="ARBA" id="ARBA00001420"/>
    </source>
</evidence>
<dbReference type="GO" id="GO:0071555">
    <property type="term" value="P:cell wall organization"/>
    <property type="evidence" value="ECO:0007669"/>
    <property type="project" value="UniProtKB-KW"/>
</dbReference>
<dbReference type="InterPro" id="IPR005300">
    <property type="entry name" value="MltA_B"/>
</dbReference>
<dbReference type="GO" id="GO:0019867">
    <property type="term" value="C:outer membrane"/>
    <property type="evidence" value="ECO:0007669"/>
    <property type="project" value="InterPro"/>
</dbReference>
<evidence type="ECO:0000256" key="2">
    <source>
        <dbReference type="ARBA" id="ARBA00012587"/>
    </source>
</evidence>
<proteinExistence type="predicted"/>
<dbReference type="EMBL" id="LNQE01000868">
    <property type="protein sequence ID" value="KUG24041.1"/>
    <property type="molecule type" value="Genomic_DNA"/>
</dbReference>
<dbReference type="PANTHER" id="PTHR30124">
    <property type="entry name" value="MEMBRANE-BOUND LYTIC MUREIN TRANSGLYCOSYLASE A"/>
    <property type="match status" value="1"/>
</dbReference>
<dbReference type="GO" id="GO:0008933">
    <property type="term" value="F:peptidoglycan lytic transglycosylase activity"/>
    <property type="evidence" value="ECO:0007669"/>
    <property type="project" value="TreeGrafter"/>
</dbReference>
<organism evidence="7">
    <name type="scientific">hydrocarbon metagenome</name>
    <dbReference type="NCBI Taxonomy" id="938273"/>
    <lineage>
        <taxon>unclassified sequences</taxon>
        <taxon>metagenomes</taxon>
        <taxon>ecological metagenomes</taxon>
    </lineage>
</organism>
<dbReference type="Pfam" id="PF03562">
    <property type="entry name" value="MltA"/>
    <property type="match status" value="1"/>
</dbReference>
<dbReference type="GO" id="GO:0009254">
    <property type="term" value="P:peptidoglycan turnover"/>
    <property type="evidence" value="ECO:0007669"/>
    <property type="project" value="InterPro"/>
</dbReference>
<dbReference type="PANTHER" id="PTHR30124:SF0">
    <property type="entry name" value="MEMBRANE-BOUND LYTIC MUREIN TRANSGLYCOSYLASE A"/>
    <property type="match status" value="1"/>
</dbReference>
<evidence type="ECO:0000259" key="6">
    <source>
        <dbReference type="SMART" id="SM00925"/>
    </source>
</evidence>
<evidence type="ECO:0000313" key="7">
    <source>
        <dbReference type="EMBL" id="KUG24041.1"/>
    </source>
</evidence>
<gene>
    <name evidence="7" type="ORF">ASZ90_006178</name>
</gene>
<dbReference type="InterPro" id="IPR026044">
    <property type="entry name" value="MltA"/>
</dbReference>
<reference evidence="7" key="1">
    <citation type="journal article" date="2015" name="Proc. Natl. Acad. Sci. U.S.A.">
        <title>Networks of energetic and metabolic interactions define dynamics in microbial communities.</title>
        <authorList>
            <person name="Embree M."/>
            <person name="Liu J.K."/>
            <person name="Al-Bassam M.M."/>
            <person name="Zengler K."/>
        </authorList>
    </citation>
    <scope>NUCLEOTIDE SEQUENCE</scope>
</reference>
<sequence>MLIVAAFVSGCMRSVPKTHAKFLPSFSSVAKAADINFADDLDTDSLVLAIERSINYYENAGRDKVYHVADRLITSQQLKETLVAFRAILRQTDNKAELSKKIIAEFNVYRVAGTGSNSNALFTGYYEPLLEGSLERTEKYKYPLYRVPPDLIKKENQTGRMKDGKFVSYYNRREIDVDGVLQGKNLELIWVSDPVELFSLHIQGSGKIKLENGDLRTVGFAQSNGRPFRSVTKFMLESGKINSSEASYRHEFLRGKSDQEIYDVLSHNERYTFFRFLDKEPVGSLGEPVTPGRTIATDPDFFPEGALAFIRLRKPVFDENGKIKERVDFSRFVLNQDKGAAIVGPGRVDLFCGFGIEAENTAGTLKENGELYLLLKK</sequence>
<dbReference type="PIRSF" id="PIRSF019422">
    <property type="entry name" value="MltA"/>
    <property type="match status" value="1"/>
</dbReference>
<comment type="catalytic activity">
    <reaction evidence="1">
        <text>Exolytic cleavage of the (1-&gt;4)-beta-glycosidic linkage between N-acetylmuramic acid (MurNAc) and N-acetylglucosamine (GlcNAc) residues in peptidoglycan, from either the reducing or the non-reducing ends of the peptidoglycan chains, with concomitant formation of a 1,6-anhydrobond in the MurNAc residue.</text>
        <dbReference type="EC" id="4.2.2.n1"/>
    </reaction>
</comment>
<dbReference type="EC" id="4.2.2.n1" evidence="2"/>
<dbReference type="InterPro" id="IPR036908">
    <property type="entry name" value="RlpA-like_sf"/>
</dbReference>
<dbReference type="GO" id="GO:0009253">
    <property type="term" value="P:peptidoglycan catabolic process"/>
    <property type="evidence" value="ECO:0007669"/>
    <property type="project" value="TreeGrafter"/>
</dbReference>
<dbReference type="SUPFAM" id="SSF50685">
    <property type="entry name" value="Barwin-like endoglucanases"/>
    <property type="match status" value="1"/>
</dbReference>
<evidence type="ECO:0000256" key="5">
    <source>
        <dbReference type="ARBA" id="ARBA00030918"/>
    </source>
</evidence>
<dbReference type="CDD" id="cd14668">
    <property type="entry name" value="mlta_B"/>
    <property type="match status" value="1"/>
</dbReference>
<dbReference type="InterPro" id="IPR010611">
    <property type="entry name" value="3D_dom"/>
</dbReference>
<comment type="caution">
    <text evidence="7">The sequence shown here is derived from an EMBL/GenBank/DDBJ whole genome shotgun (WGS) entry which is preliminary data.</text>
</comment>
<dbReference type="Gene3D" id="2.40.240.50">
    <property type="entry name" value="Barwin-like endoglucanases"/>
    <property type="match status" value="1"/>
</dbReference>
<evidence type="ECO:0000256" key="3">
    <source>
        <dbReference type="ARBA" id="ARBA00023239"/>
    </source>
</evidence>
<dbReference type="Gene3D" id="2.40.40.10">
    <property type="entry name" value="RlpA-like domain"/>
    <property type="match status" value="1"/>
</dbReference>
<keyword evidence="4" id="KW-0961">Cell wall biogenesis/degradation</keyword>
<dbReference type="GO" id="GO:0004553">
    <property type="term" value="F:hydrolase activity, hydrolyzing O-glycosyl compounds"/>
    <property type="evidence" value="ECO:0007669"/>
    <property type="project" value="InterPro"/>
</dbReference>
<dbReference type="CDD" id="cd14485">
    <property type="entry name" value="mltA_like_LT_A"/>
    <property type="match status" value="1"/>
</dbReference>
<feature type="domain" description="Lytic transglycosylase MltA" evidence="6">
    <location>
        <begin position="129"/>
        <end position="275"/>
    </location>
</feature>
<name>A0A0W8FTG2_9ZZZZ</name>